<dbReference type="FunFam" id="3.90.550.10:FF:000122">
    <property type="entry name" value="Dolichol-phosphate mannosyltransferase subunit 1"/>
    <property type="match status" value="1"/>
</dbReference>
<dbReference type="PANTHER" id="PTHR43398:SF1">
    <property type="entry name" value="DOLICHOL-PHOSPHATE MANNOSYLTRANSFERASE SUBUNIT 1"/>
    <property type="match status" value="1"/>
</dbReference>
<evidence type="ECO:0000256" key="2">
    <source>
        <dbReference type="ARBA" id="ARBA00022676"/>
    </source>
</evidence>
<evidence type="ECO:0000313" key="5">
    <source>
        <dbReference type="EMBL" id="SVA08515.1"/>
    </source>
</evidence>
<dbReference type="GO" id="GO:0016020">
    <property type="term" value="C:membrane"/>
    <property type="evidence" value="ECO:0007669"/>
    <property type="project" value="GOC"/>
</dbReference>
<dbReference type="AlphaFoldDB" id="A0A381SWW3"/>
<keyword evidence="2" id="KW-0328">Glycosyltransferase</keyword>
<dbReference type="InterPro" id="IPR039528">
    <property type="entry name" value="DPM1-like"/>
</dbReference>
<name>A0A381SWW3_9ZZZZ</name>
<evidence type="ECO:0000256" key="3">
    <source>
        <dbReference type="ARBA" id="ARBA00022679"/>
    </source>
</evidence>
<feature type="domain" description="Glycosyltransferase 2-like" evidence="4">
    <location>
        <begin position="6"/>
        <end position="168"/>
    </location>
</feature>
<sequence>MEKILVFTATYNEAENVESLVTDVFEYLPESDVLVVDDASPDGTGRILNELSQNQKRLRVIHRPKKLGLGTAHKLAMKYAILNEYDVLVTMDADYSHHPKYLPTLVKLMRQNDFVIGSRFINGGGLSYGFLRRTLSTTANIMARNVLKIPLKECTTSFRGFKVSLLKKMKLDLIQSEGYSFFVESIFYLIQQTKKINEFPIYFYDRKSGSSKISKIEIFNSVICLGKLFYKKLMPKMLAKQTLDEQECSLLCPICISPFQTNIFTMKQKIKIQSDSNSERQFKCLQCGAIFN</sequence>
<dbReference type="Pfam" id="PF00535">
    <property type="entry name" value="Glycos_transf_2"/>
    <property type="match status" value="1"/>
</dbReference>
<dbReference type="GO" id="GO:0004582">
    <property type="term" value="F:dolichyl-phosphate beta-D-mannosyltransferase activity"/>
    <property type="evidence" value="ECO:0007669"/>
    <property type="project" value="InterPro"/>
</dbReference>
<dbReference type="PANTHER" id="PTHR43398">
    <property type="entry name" value="DOLICHOL-PHOSPHATE MANNOSYLTRANSFERASE SUBUNIT 1"/>
    <property type="match status" value="1"/>
</dbReference>
<dbReference type="CDD" id="cd06442">
    <property type="entry name" value="DPM1_like"/>
    <property type="match status" value="1"/>
</dbReference>
<proteinExistence type="inferred from homology"/>
<gene>
    <name evidence="5" type="ORF">METZ01_LOCUS61369</name>
</gene>
<dbReference type="EMBL" id="UINC01003697">
    <property type="protein sequence ID" value="SVA08515.1"/>
    <property type="molecule type" value="Genomic_DNA"/>
</dbReference>
<dbReference type="InterPro" id="IPR029044">
    <property type="entry name" value="Nucleotide-diphossugar_trans"/>
</dbReference>
<reference evidence="5" key="1">
    <citation type="submission" date="2018-05" db="EMBL/GenBank/DDBJ databases">
        <authorList>
            <person name="Lanie J.A."/>
            <person name="Ng W.-L."/>
            <person name="Kazmierczak K.M."/>
            <person name="Andrzejewski T.M."/>
            <person name="Davidsen T.M."/>
            <person name="Wayne K.J."/>
            <person name="Tettelin H."/>
            <person name="Glass J.I."/>
            <person name="Rusch D."/>
            <person name="Podicherti R."/>
            <person name="Tsui H.-C.T."/>
            <person name="Winkler M.E."/>
        </authorList>
    </citation>
    <scope>NUCLEOTIDE SEQUENCE</scope>
</reference>
<dbReference type="SUPFAM" id="SSF53448">
    <property type="entry name" value="Nucleotide-diphospho-sugar transferases"/>
    <property type="match status" value="1"/>
</dbReference>
<dbReference type="InterPro" id="IPR001173">
    <property type="entry name" value="Glyco_trans_2-like"/>
</dbReference>
<organism evidence="5">
    <name type="scientific">marine metagenome</name>
    <dbReference type="NCBI Taxonomy" id="408172"/>
    <lineage>
        <taxon>unclassified sequences</taxon>
        <taxon>metagenomes</taxon>
        <taxon>ecological metagenomes</taxon>
    </lineage>
</organism>
<dbReference type="Gene3D" id="3.90.550.10">
    <property type="entry name" value="Spore Coat Polysaccharide Biosynthesis Protein SpsA, Chain A"/>
    <property type="match status" value="1"/>
</dbReference>
<dbReference type="GO" id="GO:0009247">
    <property type="term" value="P:glycolipid biosynthetic process"/>
    <property type="evidence" value="ECO:0007669"/>
    <property type="project" value="TreeGrafter"/>
</dbReference>
<comment type="similarity">
    <text evidence="1">Belongs to the glycosyltransferase 2 family.</text>
</comment>
<keyword evidence="3" id="KW-0808">Transferase</keyword>
<evidence type="ECO:0000259" key="4">
    <source>
        <dbReference type="Pfam" id="PF00535"/>
    </source>
</evidence>
<accession>A0A381SWW3</accession>
<protein>
    <recommendedName>
        <fullName evidence="4">Glycosyltransferase 2-like domain-containing protein</fullName>
    </recommendedName>
</protein>
<evidence type="ECO:0000256" key="1">
    <source>
        <dbReference type="ARBA" id="ARBA00006739"/>
    </source>
</evidence>